<evidence type="ECO:0000313" key="3">
    <source>
        <dbReference type="Proteomes" id="UP000181997"/>
    </source>
</evidence>
<feature type="compositionally biased region" description="Basic and acidic residues" evidence="1">
    <location>
        <begin position="28"/>
        <end position="43"/>
    </location>
</feature>
<evidence type="ECO:0000256" key="1">
    <source>
        <dbReference type="SAM" id="MobiDB-lite"/>
    </source>
</evidence>
<feature type="region of interest" description="Disordered" evidence="1">
    <location>
        <begin position="28"/>
        <end position="62"/>
    </location>
</feature>
<accession>A0A1C4AEA4</accession>
<proteinExistence type="predicted"/>
<name>A0A1C4AEA4_9BACI</name>
<organism evidence="2 3">
    <name type="scientific">[Bacillus] enclensis</name>
    <dbReference type="NCBI Taxonomy" id="1402860"/>
    <lineage>
        <taxon>Bacteria</taxon>
        <taxon>Bacillati</taxon>
        <taxon>Bacillota</taxon>
        <taxon>Bacilli</taxon>
        <taxon>Bacillales</taxon>
        <taxon>Bacillaceae</taxon>
        <taxon>Rossellomorea</taxon>
    </lineage>
</organism>
<evidence type="ECO:0000313" key="2">
    <source>
        <dbReference type="EMBL" id="SCB92896.1"/>
    </source>
</evidence>
<gene>
    <name evidence="2" type="ORF">GA0061094_1475</name>
</gene>
<sequence>MYLCRSYPYSKPIQAIDWSAKRRLLRKSELGETPQERSDEEAHHRPRKAKFCTEINSGDEWS</sequence>
<dbReference type="Proteomes" id="UP000181997">
    <property type="component" value="Unassembled WGS sequence"/>
</dbReference>
<dbReference type="EMBL" id="FMAU01000001">
    <property type="protein sequence ID" value="SCB92896.1"/>
    <property type="molecule type" value="Genomic_DNA"/>
</dbReference>
<keyword evidence="3" id="KW-1185">Reference proteome</keyword>
<protein>
    <submittedName>
        <fullName evidence="2">Uncharacterized protein</fullName>
    </submittedName>
</protein>
<reference evidence="3" key="1">
    <citation type="submission" date="2016-08" db="EMBL/GenBank/DDBJ databases">
        <authorList>
            <person name="Varghese N."/>
            <person name="Submissions Spin"/>
        </authorList>
    </citation>
    <scope>NUCLEOTIDE SEQUENCE [LARGE SCALE GENOMIC DNA]</scope>
    <source>
        <strain evidence="3">SGD-1123</strain>
    </source>
</reference>
<dbReference type="AlphaFoldDB" id="A0A1C4AEA4"/>